<evidence type="ECO:0000256" key="2">
    <source>
        <dbReference type="ARBA" id="ARBA00022801"/>
    </source>
</evidence>
<gene>
    <name evidence="6" type="primary">psuG</name>
    <name evidence="7" type="ORF">TH66_07770</name>
</gene>
<comment type="similarity">
    <text evidence="6">Belongs to the pseudouridine-5'-phosphate glycosidase family.</text>
</comment>
<keyword evidence="2 6" id="KW-0378">Hydrolase</keyword>
<dbReference type="EMBL" id="JYIJ01000015">
    <property type="protein sequence ID" value="KWX04462.1"/>
    <property type="molecule type" value="Genomic_DNA"/>
</dbReference>
<dbReference type="PATRIC" id="fig|1469144.8.peg.3924"/>
<dbReference type="SUPFAM" id="SSF110581">
    <property type="entry name" value="Indigoidine synthase A-like"/>
    <property type="match status" value="1"/>
</dbReference>
<dbReference type="GO" id="GO:0046113">
    <property type="term" value="P:nucleobase catabolic process"/>
    <property type="evidence" value="ECO:0007669"/>
    <property type="project" value="UniProtKB-UniRule"/>
</dbReference>
<evidence type="ECO:0000256" key="1">
    <source>
        <dbReference type="ARBA" id="ARBA00022723"/>
    </source>
</evidence>
<dbReference type="AlphaFoldDB" id="A0A132N4E4"/>
<dbReference type="PANTHER" id="PTHR42909:SF1">
    <property type="entry name" value="CARBOHYDRATE KINASE PFKB DOMAIN-CONTAINING PROTEIN"/>
    <property type="match status" value="1"/>
</dbReference>
<comment type="catalytic activity">
    <reaction evidence="6">
        <text>D-ribose 5-phosphate + uracil = psi-UMP + H2O</text>
        <dbReference type="Rhea" id="RHEA:18337"/>
        <dbReference type="ChEBI" id="CHEBI:15377"/>
        <dbReference type="ChEBI" id="CHEBI:17568"/>
        <dbReference type="ChEBI" id="CHEBI:58380"/>
        <dbReference type="ChEBI" id="CHEBI:78346"/>
        <dbReference type="EC" id="4.2.1.70"/>
    </reaction>
</comment>
<feature type="binding site" evidence="6">
    <location>
        <position position="105"/>
    </location>
    <ligand>
        <name>substrate</name>
    </ligand>
</feature>
<evidence type="ECO:0000256" key="5">
    <source>
        <dbReference type="ARBA" id="ARBA00023295"/>
    </source>
</evidence>
<dbReference type="GO" id="GO:0046872">
    <property type="term" value="F:metal ion binding"/>
    <property type="evidence" value="ECO:0007669"/>
    <property type="project" value="UniProtKB-KW"/>
</dbReference>
<keyword evidence="4 6" id="KW-0456">Lyase</keyword>
<sequence length="301" mass="31879">MPYLRVHPEVAQALDEGLPVVALESTIISHGLPRPDNLRVAREIERTVRAAGAVPATVAVCAGRVCVGLDDTELEAVASRDDVVKVSTRDLGTAAALGGYGATTVAATSHVAALVGIRVFATGGLGGVHREARESWDESADLVTLARTGIAVVCSGVKSILDVPATLERLETLNIAVVGYRTNAFPGFYLTDSGHPLEWRVESPEQVAEILRARDELGLDGLVVANPLPEDEQLDPGLHDRVLTAGLEALRQKGITGKKVTPFLLDFFHRETQGASLAANVRLVKRNADLAARIAVALART</sequence>
<keyword evidence="3 6" id="KW-0464">Manganese</keyword>
<comment type="subunit">
    <text evidence="6">Homotrimer.</text>
</comment>
<dbReference type="Proteomes" id="UP000070659">
    <property type="component" value="Unassembled WGS sequence"/>
</dbReference>
<keyword evidence="5 6" id="KW-0326">Glycosidase</keyword>
<comment type="cofactor">
    <cofactor evidence="6">
        <name>Mn(2+)</name>
        <dbReference type="ChEBI" id="CHEBI:29035"/>
    </cofactor>
    <text evidence="6">Binds 1 Mn(2+) ion per subunit.</text>
</comment>
<dbReference type="RefSeq" id="WP_067069480.1">
    <property type="nucleotide sequence ID" value="NZ_JYIJ01000015.1"/>
</dbReference>
<dbReference type="Pfam" id="PF04227">
    <property type="entry name" value="Indigoidine_A"/>
    <property type="match status" value="1"/>
</dbReference>
<name>A0A132N4E4_9ACTN</name>
<comment type="function">
    <text evidence="6">Catalyzes the reversible cleavage of pseudouridine 5'-phosphate (PsiMP) to ribose 5-phosphate and uracil. Functions biologically in the cleavage direction, as part of a pseudouridine degradation pathway.</text>
</comment>
<dbReference type="InterPro" id="IPR022830">
    <property type="entry name" value="Indigdn_synthA-like"/>
</dbReference>
<dbReference type="GO" id="GO:0005737">
    <property type="term" value="C:cytoplasm"/>
    <property type="evidence" value="ECO:0007669"/>
    <property type="project" value="TreeGrafter"/>
</dbReference>
<evidence type="ECO:0000256" key="3">
    <source>
        <dbReference type="ARBA" id="ARBA00023211"/>
    </source>
</evidence>
<feature type="binding site" evidence="6">
    <location>
        <begin position="139"/>
        <end position="141"/>
    </location>
    <ligand>
        <name>substrate</name>
    </ligand>
</feature>
<dbReference type="PANTHER" id="PTHR42909">
    <property type="entry name" value="ZGC:136858"/>
    <property type="match status" value="1"/>
</dbReference>
<dbReference type="EC" id="4.2.1.70" evidence="6"/>
<dbReference type="GO" id="GO:0016798">
    <property type="term" value="F:hydrolase activity, acting on glycosyl bonds"/>
    <property type="evidence" value="ECO:0007669"/>
    <property type="project" value="UniProtKB-KW"/>
</dbReference>
<feature type="active site" description="Nucleophile" evidence="6">
    <location>
        <position position="158"/>
    </location>
</feature>
<dbReference type="HAMAP" id="MF_01876">
    <property type="entry name" value="PsiMP_glycosidase"/>
    <property type="match status" value="1"/>
</dbReference>
<proteinExistence type="inferred from homology"/>
<feature type="binding site" evidence="6">
    <location>
        <position position="137"/>
    </location>
    <ligand>
        <name>Mn(2+)</name>
        <dbReference type="ChEBI" id="CHEBI:29035"/>
    </ligand>
</feature>
<accession>A0A132N4E4</accession>
<evidence type="ECO:0000256" key="6">
    <source>
        <dbReference type="HAMAP-Rule" id="MF_01876"/>
    </source>
</evidence>
<dbReference type="Gene3D" id="3.40.1790.10">
    <property type="entry name" value="Indigoidine synthase domain"/>
    <property type="match status" value="1"/>
</dbReference>
<evidence type="ECO:0000256" key="4">
    <source>
        <dbReference type="ARBA" id="ARBA00023239"/>
    </source>
</evidence>
<feature type="binding site" evidence="6">
    <location>
        <position position="85"/>
    </location>
    <ligand>
        <name>substrate</name>
    </ligand>
</feature>
<evidence type="ECO:0000313" key="8">
    <source>
        <dbReference type="Proteomes" id="UP000070659"/>
    </source>
</evidence>
<comment type="caution">
    <text evidence="7">The sequence shown here is derived from an EMBL/GenBank/DDBJ whole genome shotgun (WGS) entry which is preliminary data.</text>
</comment>
<keyword evidence="1 6" id="KW-0479">Metal-binding</keyword>
<dbReference type="InterPro" id="IPR007342">
    <property type="entry name" value="PsuG"/>
</dbReference>
<protein>
    <recommendedName>
        <fullName evidence="6">Pseudouridine-5'-phosphate glycosidase</fullName>
        <shortName evidence="6">PsiMP glycosidase</shortName>
        <ecNumber evidence="6">4.2.1.70</ecNumber>
    </recommendedName>
</protein>
<dbReference type="GO" id="GO:0004730">
    <property type="term" value="F:pseudouridylate synthase activity"/>
    <property type="evidence" value="ECO:0007669"/>
    <property type="project" value="UniProtKB-UniRule"/>
</dbReference>
<reference evidence="7 8" key="1">
    <citation type="submission" date="2015-02" db="EMBL/GenBank/DDBJ databases">
        <title>Physiological reanalysis, assessment of diazotrophy, and genome sequences of multiple isolates of Streptomyces thermoautotrophicus.</title>
        <authorList>
            <person name="MacKellar D.C."/>
            <person name="Lieber L."/>
            <person name="Norman J."/>
            <person name="Bolger A."/>
            <person name="Tobin C."/>
            <person name="Murray J.W."/>
            <person name="Prell J."/>
        </authorList>
    </citation>
    <scope>NUCLEOTIDE SEQUENCE [LARGE SCALE GENOMIC DNA]</scope>
    <source>
        <strain evidence="7 8">UBT1</strain>
    </source>
</reference>
<evidence type="ECO:0000313" key="7">
    <source>
        <dbReference type="EMBL" id="KWX04462.1"/>
    </source>
</evidence>
<organism evidence="7 8">
    <name type="scientific">Carbonactinospora thermoautotrophica</name>
    <dbReference type="NCBI Taxonomy" id="1469144"/>
    <lineage>
        <taxon>Bacteria</taxon>
        <taxon>Bacillati</taxon>
        <taxon>Actinomycetota</taxon>
        <taxon>Actinomycetes</taxon>
        <taxon>Kitasatosporales</taxon>
        <taxon>Carbonactinosporaceae</taxon>
        <taxon>Carbonactinospora</taxon>
    </lineage>
</organism>
<feature type="active site" description="Proton donor" evidence="6">
    <location>
        <position position="24"/>
    </location>
</feature>